<reference evidence="11" key="1">
    <citation type="submission" date="2022-05" db="EMBL/GenBank/DDBJ databases">
        <title>Corynebacterium sp. TA-R-1 sp. nov., isolated from human feces.</title>
        <authorList>
            <person name="Shamsuzzaman M."/>
            <person name="Dahal R.H."/>
        </authorList>
    </citation>
    <scope>NUCLEOTIDE SEQUENCE</scope>
    <source>
        <strain evidence="11">TA-R-1</strain>
    </source>
</reference>
<keyword evidence="6 10" id="KW-0407">Ion channel</keyword>
<keyword evidence="2 10" id="KW-1003">Cell membrane</keyword>
<keyword evidence="10" id="KW-0915">Sodium</keyword>
<comment type="subcellular location">
    <subcellularLocation>
        <location evidence="1 10">Cell membrane</location>
        <topology evidence="1 10">Multi-pass membrane protein</topology>
    </subcellularLocation>
</comment>
<evidence type="ECO:0000313" key="12">
    <source>
        <dbReference type="Proteomes" id="UP001204000"/>
    </source>
</evidence>
<feature type="binding site" evidence="10">
    <location>
        <position position="70"/>
    </location>
    <ligand>
        <name>Na(+)</name>
        <dbReference type="ChEBI" id="CHEBI:29101"/>
        <note>structural</note>
    </ligand>
</feature>
<dbReference type="RefSeq" id="WP_253575831.1">
    <property type="nucleotide sequence ID" value="NZ_JAMFTQ010000001.1"/>
</dbReference>
<evidence type="ECO:0000256" key="7">
    <source>
        <dbReference type="ARBA" id="ARBA00035120"/>
    </source>
</evidence>
<comment type="similarity">
    <text evidence="7 10">Belongs to the fluoride channel Fluc/FEX (TC 1.A.43) family.</text>
</comment>
<evidence type="ECO:0000256" key="10">
    <source>
        <dbReference type="HAMAP-Rule" id="MF_00454"/>
    </source>
</evidence>
<comment type="activity regulation">
    <text evidence="10">Na(+) is not transported, but it plays an essential structural role and its presence is essential for fluoride channel function.</text>
</comment>
<keyword evidence="3 10" id="KW-0812">Transmembrane</keyword>
<feature type="transmembrane region" description="Helical" evidence="10">
    <location>
        <begin position="12"/>
        <end position="31"/>
    </location>
</feature>
<organism evidence="11 12">
    <name type="scientific">Corynebacterium stercoris</name>
    <dbReference type="NCBI Taxonomy" id="2943490"/>
    <lineage>
        <taxon>Bacteria</taxon>
        <taxon>Bacillati</taxon>
        <taxon>Actinomycetota</taxon>
        <taxon>Actinomycetes</taxon>
        <taxon>Mycobacteriales</taxon>
        <taxon>Corynebacteriaceae</taxon>
        <taxon>Corynebacterium</taxon>
    </lineage>
</organism>
<evidence type="ECO:0000256" key="3">
    <source>
        <dbReference type="ARBA" id="ARBA00022692"/>
    </source>
</evidence>
<feature type="binding site" evidence="10">
    <location>
        <position position="67"/>
    </location>
    <ligand>
        <name>Na(+)</name>
        <dbReference type="ChEBI" id="CHEBI:29101"/>
        <note>structural</note>
    </ligand>
</feature>
<evidence type="ECO:0000256" key="6">
    <source>
        <dbReference type="ARBA" id="ARBA00023303"/>
    </source>
</evidence>
<evidence type="ECO:0000256" key="1">
    <source>
        <dbReference type="ARBA" id="ARBA00004651"/>
    </source>
</evidence>
<evidence type="ECO:0000313" key="11">
    <source>
        <dbReference type="EMBL" id="MCP1386985.1"/>
    </source>
</evidence>
<keyword evidence="10" id="KW-0479">Metal-binding</keyword>
<keyword evidence="5 10" id="KW-0472">Membrane</keyword>
<dbReference type="HAMAP" id="MF_00454">
    <property type="entry name" value="FluC"/>
    <property type="match status" value="1"/>
</dbReference>
<feature type="transmembrane region" description="Helical" evidence="10">
    <location>
        <begin position="86"/>
        <end position="105"/>
    </location>
</feature>
<evidence type="ECO:0000256" key="5">
    <source>
        <dbReference type="ARBA" id="ARBA00023136"/>
    </source>
</evidence>
<feature type="transmembrane region" description="Helical" evidence="10">
    <location>
        <begin position="37"/>
        <end position="54"/>
    </location>
</feature>
<accession>A0ABT1FYZ6</accession>
<dbReference type="EMBL" id="JAMFTQ010000001">
    <property type="protein sequence ID" value="MCP1386985.1"/>
    <property type="molecule type" value="Genomic_DNA"/>
</dbReference>
<dbReference type="InterPro" id="IPR003691">
    <property type="entry name" value="FluC"/>
</dbReference>
<dbReference type="Pfam" id="PF02537">
    <property type="entry name" value="CRCB"/>
    <property type="match status" value="1"/>
</dbReference>
<sequence>MRSETFTTGISVGLGAGLGAVTRWLVVLAAPPGSVEALALTFAVNAAGCFAMGYAKPGLFWGTGFLGGLTTFSAIGLAAVQTSISGALAIMVLSFAVSLAAWFAGDAVRGRARG</sequence>
<keyword evidence="12" id="KW-1185">Reference proteome</keyword>
<proteinExistence type="inferred from homology"/>
<keyword evidence="4 10" id="KW-1133">Transmembrane helix</keyword>
<name>A0ABT1FYZ6_9CORY</name>
<comment type="function">
    <text evidence="9 10">Fluoride-specific ion channel. Important for reducing fluoride concentration in the cell, thus reducing its toxicity.</text>
</comment>
<feature type="transmembrane region" description="Helical" evidence="10">
    <location>
        <begin position="59"/>
        <end position="80"/>
    </location>
</feature>
<comment type="caution">
    <text evidence="11">The sequence shown here is derived from an EMBL/GenBank/DDBJ whole genome shotgun (WGS) entry which is preliminary data.</text>
</comment>
<evidence type="ECO:0000256" key="9">
    <source>
        <dbReference type="ARBA" id="ARBA00049940"/>
    </source>
</evidence>
<evidence type="ECO:0000256" key="8">
    <source>
        <dbReference type="ARBA" id="ARBA00035585"/>
    </source>
</evidence>
<comment type="catalytic activity">
    <reaction evidence="8">
        <text>fluoride(in) = fluoride(out)</text>
        <dbReference type="Rhea" id="RHEA:76159"/>
        <dbReference type="ChEBI" id="CHEBI:17051"/>
    </reaction>
    <physiologicalReaction direction="left-to-right" evidence="8">
        <dbReference type="Rhea" id="RHEA:76160"/>
    </physiologicalReaction>
</comment>
<evidence type="ECO:0000256" key="2">
    <source>
        <dbReference type="ARBA" id="ARBA00022475"/>
    </source>
</evidence>
<protein>
    <recommendedName>
        <fullName evidence="10">Fluoride-specific ion channel FluC</fullName>
    </recommendedName>
</protein>
<dbReference type="Proteomes" id="UP001204000">
    <property type="component" value="Unassembled WGS sequence"/>
</dbReference>
<evidence type="ECO:0000256" key="4">
    <source>
        <dbReference type="ARBA" id="ARBA00022989"/>
    </source>
</evidence>
<keyword evidence="10" id="KW-0813">Transport</keyword>
<gene>
    <name evidence="10" type="primary">fluC</name>
    <name evidence="10" type="synonym">crcB</name>
    <name evidence="11" type="ORF">M5J20_02095</name>
</gene>
<keyword evidence="10" id="KW-0406">Ion transport</keyword>